<dbReference type="Pfam" id="PF02518">
    <property type="entry name" value="HATPase_c"/>
    <property type="match status" value="1"/>
</dbReference>
<dbReference type="PANTHER" id="PTHR45436">
    <property type="entry name" value="SENSOR HISTIDINE KINASE YKOH"/>
    <property type="match status" value="1"/>
</dbReference>
<gene>
    <name evidence="15" type="ORF">F4562_003606</name>
</gene>
<evidence type="ECO:0000256" key="5">
    <source>
        <dbReference type="ARBA" id="ARBA00022679"/>
    </source>
</evidence>
<proteinExistence type="predicted"/>
<reference evidence="15 16" key="1">
    <citation type="submission" date="2020-08" db="EMBL/GenBank/DDBJ databases">
        <title>Sequencing the genomes of 1000 actinobacteria strains.</title>
        <authorList>
            <person name="Klenk H.-P."/>
        </authorList>
    </citation>
    <scope>NUCLEOTIDE SEQUENCE [LARGE SCALE GENOMIC DNA]</scope>
    <source>
        <strain evidence="15 16">DSM 46887</strain>
    </source>
</reference>
<dbReference type="InterPro" id="IPR036890">
    <property type="entry name" value="HATPase_C_sf"/>
</dbReference>
<dbReference type="EMBL" id="JACHMP010000001">
    <property type="protein sequence ID" value="MBB5820544.1"/>
    <property type="molecule type" value="Genomic_DNA"/>
</dbReference>
<dbReference type="InterPro" id="IPR003661">
    <property type="entry name" value="HisK_dim/P_dom"/>
</dbReference>
<dbReference type="GO" id="GO:0000155">
    <property type="term" value="F:phosphorelay sensor kinase activity"/>
    <property type="evidence" value="ECO:0007669"/>
    <property type="project" value="InterPro"/>
</dbReference>
<evidence type="ECO:0000256" key="6">
    <source>
        <dbReference type="ARBA" id="ARBA00022692"/>
    </source>
</evidence>
<evidence type="ECO:0000256" key="4">
    <source>
        <dbReference type="ARBA" id="ARBA00022553"/>
    </source>
</evidence>
<evidence type="ECO:0000256" key="11">
    <source>
        <dbReference type="SAM" id="MobiDB-lite"/>
    </source>
</evidence>
<sequence>MIKLRRPRSIRGRVTLTALVAFALVLGTGALVTLQGIRAKALDDLTDQVATAARKASVIADDGPRIDTIPPTNRIIRLQIVDRAGAVIAASPAMRGQPPMTAARPSGGDSRVDTTSCTSTSEGARTCFAIVGVRNRVSAYGDVMVYAAGIYPPLLSTSVLGVSLTFFCLALLGLLGWVTWHMIGRTLEPVARIRAELAEINASDLSRRMSVSEPRDEVAELTEAVNATLGRLERAVENQRRFASDASHELRTPLTGLRTKLELALADPEAEDPRATIRSALGDAERLQAIVDDLLLLARLDAGVHASPEEIDLAALVTMEVEQRPCRHRMILDLQPDVTVRGNRLQLARLLTNLLANADRHAMSEVQVHVCTADGEAVLEVTDDGLGIPPEERERVFQRFTRLDSARSRDAGGTGLGLPIARDIAAAHRGRLYAADSANGRGARLILRLPLTTSVTV</sequence>
<organism evidence="15 16">
    <name type="scientific">Streptosporangium becharense</name>
    <dbReference type="NCBI Taxonomy" id="1816182"/>
    <lineage>
        <taxon>Bacteria</taxon>
        <taxon>Bacillati</taxon>
        <taxon>Actinomycetota</taxon>
        <taxon>Actinomycetes</taxon>
        <taxon>Streptosporangiales</taxon>
        <taxon>Streptosporangiaceae</taxon>
        <taxon>Streptosporangium</taxon>
    </lineage>
</organism>
<dbReference type="InterPro" id="IPR003594">
    <property type="entry name" value="HATPase_dom"/>
</dbReference>
<evidence type="ECO:0000259" key="13">
    <source>
        <dbReference type="PROSITE" id="PS50109"/>
    </source>
</evidence>
<dbReference type="InterPro" id="IPR004358">
    <property type="entry name" value="Sig_transdc_His_kin-like_C"/>
</dbReference>
<dbReference type="EC" id="2.7.13.3" evidence="3"/>
<name>A0A7W9MHK2_9ACTN</name>
<comment type="catalytic activity">
    <reaction evidence="1">
        <text>ATP + protein L-histidine = ADP + protein N-phospho-L-histidine.</text>
        <dbReference type="EC" id="2.7.13.3"/>
    </reaction>
</comment>
<feature type="domain" description="HAMP" evidence="14">
    <location>
        <begin position="184"/>
        <end position="237"/>
    </location>
</feature>
<keyword evidence="9" id="KW-0902">Two-component regulatory system</keyword>
<dbReference type="InterPro" id="IPR036097">
    <property type="entry name" value="HisK_dim/P_sf"/>
</dbReference>
<feature type="region of interest" description="Disordered" evidence="11">
    <location>
        <begin position="95"/>
        <end position="117"/>
    </location>
</feature>
<dbReference type="SUPFAM" id="SSF47384">
    <property type="entry name" value="Homodimeric domain of signal transducing histidine kinase"/>
    <property type="match status" value="1"/>
</dbReference>
<keyword evidence="6 12" id="KW-0812">Transmembrane</keyword>
<evidence type="ECO:0000256" key="2">
    <source>
        <dbReference type="ARBA" id="ARBA00004236"/>
    </source>
</evidence>
<evidence type="ECO:0000259" key="14">
    <source>
        <dbReference type="PROSITE" id="PS50885"/>
    </source>
</evidence>
<dbReference type="InterPro" id="IPR003660">
    <property type="entry name" value="HAMP_dom"/>
</dbReference>
<dbReference type="RefSeq" id="WP_311734068.1">
    <property type="nucleotide sequence ID" value="NZ_JACHMP010000001.1"/>
</dbReference>
<dbReference type="Gene3D" id="1.10.287.130">
    <property type="match status" value="1"/>
</dbReference>
<dbReference type="PRINTS" id="PR00344">
    <property type="entry name" value="BCTRLSENSOR"/>
</dbReference>
<dbReference type="PROSITE" id="PS50109">
    <property type="entry name" value="HIS_KIN"/>
    <property type="match status" value="1"/>
</dbReference>
<evidence type="ECO:0000256" key="8">
    <source>
        <dbReference type="ARBA" id="ARBA00022989"/>
    </source>
</evidence>
<comment type="subcellular location">
    <subcellularLocation>
        <location evidence="2">Cell membrane</location>
    </subcellularLocation>
</comment>
<feature type="domain" description="Histidine kinase" evidence="13">
    <location>
        <begin position="245"/>
        <end position="453"/>
    </location>
</feature>
<evidence type="ECO:0000313" key="15">
    <source>
        <dbReference type="EMBL" id="MBB5820544.1"/>
    </source>
</evidence>
<evidence type="ECO:0000256" key="3">
    <source>
        <dbReference type="ARBA" id="ARBA00012438"/>
    </source>
</evidence>
<keyword evidence="8 12" id="KW-1133">Transmembrane helix</keyword>
<evidence type="ECO:0000313" key="16">
    <source>
        <dbReference type="Proteomes" id="UP000540685"/>
    </source>
</evidence>
<dbReference type="SUPFAM" id="SSF55874">
    <property type="entry name" value="ATPase domain of HSP90 chaperone/DNA topoisomerase II/histidine kinase"/>
    <property type="match status" value="1"/>
</dbReference>
<dbReference type="Proteomes" id="UP000540685">
    <property type="component" value="Unassembled WGS sequence"/>
</dbReference>
<dbReference type="GO" id="GO:0005886">
    <property type="term" value="C:plasma membrane"/>
    <property type="evidence" value="ECO:0007669"/>
    <property type="project" value="UniProtKB-SubCell"/>
</dbReference>
<dbReference type="SMART" id="SM00387">
    <property type="entry name" value="HATPase_c"/>
    <property type="match status" value="1"/>
</dbReference>
<evidence type="ECO:0000256" key="1">
    <source>
        <dbReference type="ARBA" id="ARBA00000085"/>
    </source>
</evidence>
<evidence type="ECO:0000256" key="12">
    <source>
        <dbReference type="SAM" id="Phobius"/>
    </source>
</evidence>
<dbReference type="InterPro" id="IPR050428">
    <property type="entry name" value="TCS_sensor_his_kinase"/>
</dbReference>
<dbReference type="Gene3D" id="3.30.565.10">
    <property type="entry name" value="Histidine kinase-like ATPase, C-terminal domain"/>
    <property type="match status" value="1"/>
</dbReference>
<keyword evidence="4" id="KW-0597">Phosphoprotein</keyword>
<feature type="transmembrane region" description="Helical" evidence="12">
    <location>
        <begin position="159"/>
        <end position="180"/>
    </location>
</feature>
<dbReference type="CDD" id="cd00075">
    <property type="entry name" value="HATPase"/>
    <property type="match status" value="1"/>
</dbReference>
<accession>A0A7W9MHK2</accession>
<keyword evidence="5" id="KW-0808">Transferase</keyword>
<dbReference type="Pfam" id="PF00512">
    <property type="entry name" value="HisKA"/>
    <property type="match status" value="1"/>
</dbReference>
<dbReference type="SMART" id="SM00388">
    <property type="entry name" value="HisKA"/>
    <property type="match status" value="1"/>
</dbReference>
<dbReference type="CDD" id="cd00082">
    <property type="entry name" value="HisKA"/>
    <property type="match status" value="1"/>
</dbReference>
<protein>
    <recommendedName>
        <fullName evidence="3">histidine kinase</fullName>
        <ecNumber evidence="3">2.7.13.3</ecNumber>
    </recommendedName>
</protein>
<dbReference type="PROSITE" id="PS50885">
    <property type="entry name" value="HAMP"/>
    <property type="match status" value="1"/>
</dbReference>
<keyword evidence="10 12" id="KW-0472">Membrane</keyword>
<dbReference type="SMART" id="SM00304">
    <property type="entry name" value="HAMP"/>
    <property type="match status" value="1"/>
</dbReference>
<dbReference type="PANTHER" id="PTHR45436:SF5">
    <property type="entry name" value="SENSOR HISTIDINE KINASE TRCS"/>
    <property type="match status" value="1"/>
</dbReference>
<evidence type="ECO:0000256" key="7">
    <source>
        <dbReference type="ARBA" id="ARBA00022777"/>
    </source>
</evidence>
<evidence type="ECO:0000256" key="10">
    <source>
        <dbReference type="ARBA" id="ARBA00023136"/>
    </source>
</evidence>
<dbReference type="AlphaFoldDB" id="A0A7W9MHK2"/>
<keyword evidence="7 15" id="KW-0418">Kinase</keyword>
<evidence type="ECO:0000256" key="9">
    <source>
        <dbReference type="ARBA" id="ARBA00023012"/>
    </source>
</evidence>
<dbReference type="Pfam" id="PF00672">
    <property type="entry name" value="HAMP"/>
    <property type="match status" value="1"/>
</dbReference>
<comment type="caution">
    <text evidence="15">The sequence shown here is derived from an EMBL/GenBank/DDBJ whole genome shotgun (WGS) entry which is preliminary data.</text>
</comment>
<dbReference type="InterPro" id="IPR005467">
    <property type="entry name" value="His_kinase_dom"/>
</dbReference>
<keyword evidence="16" id="KW-1185">Reference proteome</keyword>